<evidence type="ECO:0000313" key="2">
    <source>
        <dbReference type="EMBL" id="RST89038.1"/>
    </source>
</evidence>
<gene>
    <name evidence="2" type="primary">eutP</name>
    <name evidence="2" type="ORF">C7P63_07035</name>
</gene>
<dbReference type="EMBL" id="PXZH01000003">
    <property type="protein sequence ID" value="RST89038.1"/>
    <property type="molecule type" value="Genomic_DNA"/>
</dbReference>
<dbReference type="CDD" id="cd00882">
    <property type="entry name" value="Ras_like_GTPase"/>
    <property type="match status" value="1"/>
</dbReference>
<evidence type="ECO:0000256" key="1">
    <source>
        <dbReference type="PIRNR" id="PIRNR036409"/>
    </source>
</evidence>
<reference evidence="2 3" key="1">
    <citation type="submission" date="2018-03" db="EMBL/GenBank/DDBJ databases">
        <authorList>
            <person name="Gulvik C.A."/>
        </authorList>
    </citation>
    <scope>NUCLEOTIDE SEQUENCE [LARGE SCALE GENOMIC DNA]</scope>
    <source>
        <strain evidence="2 3">JCM 31581</strain>
    </source>
</reference>
<dbReference type="Proteomes" id="UP000277864">
    <property type="component" value="Unassembled WGS sequence"/>
</dbReference>
<dbReference type="AlphaFoldDB" id="A0A429Z5T0"/>
<comment type="caution">
    <text evidence="2">The sequence shown here is derived from an EMBL/GenBank/DDBJ whole genome shotgun (WGS) entry which is preliminary data.</text>
</comment>
<dbReference type="PANTHER" id="PTHR40453">
    <property type="entry name" value="PROTEIN YOEF"/>
    <property type="match status" value="1"/>
</dbReference>
<dbReference type="PIRSF" id="PIRSF036409">
    <property type="entry name" value="EutP_PduV"/>
    <property type="match status" value="1"/>
</dbReference>
<dbReference type="Pfam" id="PF10662">
    <property type="entry name" value="PduV-EutP"/>
    <property type="match status" value="1"/>
</dbReference>
<keyword evidence="3" id="KW-1185">Reference proteome</keyword>
<dbReference type="GO" id="GO:0005524">
    <property type="term" value="F:ATP binding"/>
    <property type="evidence" value="ECO:0007669"/>
    <property type="project" value="UniProtKB-UniRule"/>
</dbReference>
<evidence type="ECO:0000313" key="3">
    <source>
        <dbReference type="Proteomes" id="UP000277864"/>
    </source>
</evidence>
<sequence length="145" mass="16122">MRKIILMGAVECGKTTLCQRIHGEDIQYNKTQAVSFYPEMIDTPGEFILHRQFNHALTVTAADAQIIGLVQSVKEQEQVFSPGYGSIFPKEIIGIVTKTDLAQDQTEIDNIVNQLKTAGAQQIFLVSSYTGEGISELVEFLDKQE</sequence>
<dbReference type="InterPro" id="IPR027417">
    <property type="entry name" value="P-loop_NTPase"/>
</dbReference>
<dbReference type="InterPro" id="IPR012381">
    <property type="entry name" value="EutP_PduV"/>
</dbReference>
<keyword evidence="1" id="KW-0547">Nucleotide-binding</keyword>
<proteinExistence type="inferred from homology"/>
<protein>
    <submittedName>
        <fullName evidence="2">Ethanolamine utilization protein EutP</fullName>
    </submittedName>
</protein>
<dbReference type="Gene3D" id="3.40.50.300">
    <property type="entry name" value="P-loop containing nucleotide triphosphate hydrolases"/>
    <property type="match status" value="1"/>
</dbReference>
<dbReference type="NCBIfam" id="TIGR02528">
    <property type="entry name" value="EutP"/>
    <property type="match status" value="1"/>
</dbReference>
<name>A0A429Z5T0_9ENTE</name>
<organism evidence="2 3">
    <name type="scientific">Vagococcus humatus</name>
    <dbReference type="NCBI Taxonomy" id="1889241"/>
    <lineage>
        <taxon>Bacteria</taxon>
        <taxon>Bacillati</taxon>
        <taxon>Bacillota</taxon>
        <taxon>Bacilli</taxon>
        <taxon>Lactobacillales</taxon>
        <taxon>Enterococcaceae</taxon>
        <taxon>Vagococcus</taxon>
    </lineage>
</organism>
<dbReference type="GO" id="GO:0006576">
    <property type="term" value="P:biogenic amine metabolic process"/>
    <property type="evidence" value="ECO:0007669"/>
    <property type="project" value="InterPro"/>
</dbReference>
<dbReference type="RefSeq" id="WP_125943465.1">
    <property type="nucleotide sequence ID" value="NZ_PXZH01000003.1"/>
</dbReference>
<comment type="similarity">
    <text evidence="1">Belongs to the EutP/PduV family.</text>
</comment>
<accession>A0A429Z5T0</accession>
<dbReference type="PANTHER" id="PTHR40453:SF1">
    <property type="entry name" value="PROTEIN YOEF"/>
    <property type="match status" value="1"/>
</dbReference>
<dbReference type="SUPFAM" id="SSF52540">
    <property type="entry name" value="P-loop containing nucleoside triphosphate hydrolases"/>
    <property type="match status" value="1"/>
</dbReference>